<reference evidence="2 3" key="1">
    <citation type="submission" date="2024-10" db="EMBL/GenBank/DDBJ databases">
        <title>Updated reference genomes for cyclostephanoid diatoms.</title>
        <authorList>
            <person name="Roberts W.R."/>
            <person name="Alverson A.J."/>
        </authorList>
    </citation>
    <scope>NUCLEOTIDE SEQUENCE [LARGE SCALE GENOMIC DNA]</scope>
    <source>
        <strain evidence="2 3">AJA232-27</strain>
    </source>
</reference>
<evidence type="ECO:0000256" key="1">
    <source>
        <dbReference type="SAM" id="MobiDB-lite"/>
    </source>
</evidence>
<dbReference type="SUPFAM" id="SSF48403">
    <property type="entry name" value="Ankyrin repeat"/>
    <property type="match status" value="1"/>
</dbReference>
<sequence length="250" mass="27497">MKDVVLLKACRRNGMTKFNYAKDDTSISSTGLSHVPKEECDLKSPSHTPMSDDPTPTFTSESATFATLLSSGCMLHTAIELGLSDHVMMTLAKRFPIALTQIDEYGRYPIHVACAYGASSRFAALCVCSNPSSAVAKDIDNNTPLQLLCKCTWKGVWNRHFNPSAKKNMIDILEILYLKAPDTFFSEDSNGLGPIEQAINSNLDLKFIVALQEKISHLSKTKAKMSAHRKSVATRRESASMLFPHAAHEA</sequence>
<name>A0ABD3MSA9_9STRA</name>
<gene>
    <name evidence="2" type="ORF">ACHAWU_001953</name>
</gene>
<feature type="region of interest" description="Disordered" evidence="1">
    <location>
        <begin position="27"/>
        <end position="56"/>
    </location>
</feature>
<feature type="compositionally biased region" description="Polar residues" evidence="1">
    <location>
        <begin position="45"/>
        <end position="56"/>
    </location>
</feature>
<protein>
    <submittedName>
        <fullName evidence="2">Uncharacterized protein</fullName>
    </submittedName>
</protein>
<keyword evidence="3" id="KW-1185">Reference proteome</keyword>
<feature type="compositionally biased region" description="Basic and acidic residues" evidence="1">
    <location>
        <begin position="35"/>
        <end position="44"/>
    </location>
</feature>
<dbReference type="InterPro" id="IPR036770">
    <property type="entry name" value="Ankyrin_rpt-contain_sf"/>
</dbReference>
<accession>A0ABD3MSA9</accession>
<dbReference type="Proteomes" id="UP001530293">
    <property type="component" value="Unassembled WGS sequence"/>
</dbReference>
<comment type="caution">
    <text evidence="2">The sequence shown here is derived from an EMBL/GenBank/DDBJ whole genome shotgun (WGS) entry which is preliminary data.</text>
</comment>
<proteinExistence type="predicted"/>
<evidence type="ECO:0000313" key="2">
    <source>
        <dbReference type="EMBL" id="KAL3763380.1"/>
    </source>
</evidence>
<evidence type="ECO:0000313" key="3">
    <source>
        <dbReference type="Proteomes" id="UP001530293"/>
    </source>
</evidence>
<dbReference type="AlphaFoldDB" id="A0ABD3MSA9"/>
<organism evidence="2 3">
    <name type="scientific">Discostella pseudostelligera</name>
    <dbReference type="NCBI Taxonomy" id="259834"/>
    <lineage>
        <taxon>Eukaryota</taxon>
        <taxon>Sar</taxon>
        <taxon>Stramenopiles</taxon>
        <taxon>Ochrophyta</taxon>
        <taxon>Bacillariophyta</taxon>
        <taxon>Coscinodiscophyceae</taxon>
        <taxon>Thalassiosirophycidae</taxon>
        <taxon>Stephanodiscales</taxon>
        <taxon>Stephanodiscaceae</taxon>
        <taxon>Discostella</taxon>
    </lineage>
</organism>
<dbReference type="EMBL" id="JALLBG020000123">
    <property type="protein sequence ID" value="KAL3763380.1"/>
    <property type="molecule type" value="Genomic_DNA"/>
</dbReference>
<dbReference type="Gene3D" id="1.25.40.20">
    <property type="entry name" value="Ankyrin repeat-containing domain"/>
    <property type="match status" value="1"/>
</dbReference>